<reference evidence="5" key="1">
    <citation type="submission" date="2021-02" db="EMBL/GenBank/DDBJ databases">
        <authorList>
            <person name="Nowell W R."/>
        </authorList>
    </citation>
    <scope>NUCLEOTIDE SEQUENCE</scope>
</reference>
<dbReference type="PROSITE" id="PS50222">
    <property type="entry name" value="EF_HAND_2"/>
    <property type="match status" value="1"/>
</dbReference>
<proteinExistence type="predicted"/>
<dbReference type="InterPro" id="IPR011993">
    <property type="entry name" value="PH-like_dom_sf"/>
</dbReference>
<dbReference type="SUPFAM" id="SSF47473">
    <property type="entry name" value="EF-hand"/>
    <property type="match status" value="1"/>
</dbReference>
<dbReference type="EMBL" id="CAJOBO010001511">
    <property type="protein sequence ID" value="CAF4385172.1"/>
    <property type="molecule type" value="Genomic_DNA"/>
</dbReference>
<comment type="caution">
    <text evidence="5">The sequence shown here is derived from an EMBL/GenBank/DDBJ whole genome shotgun (WGS) entry which is preliminary data.</text>
</comment>
<dbReference type="PROSITE" id="PS00018">
    <property type="entry name" value="EF_HAND_1"/>
    <property type="match status" value="1"/>
</dbReference>
<dbReference type="InterPro" id="IPR018247">
    <property type="entry name" value="EF_Hand_1_Ca_BS"/>
</dbReference>
<protein>
    <recommendedName>
        <fullName evidence="7">PH domain-containing protein</fullName>
    </recommendedName>
</protein>
<dbReference type="Gene3D" id="2.30.29.30">
    <property type="entry name" value="Pleckstrin-homology domain (PH domain)/Phosphotyrosine-binding domain (PTB)"/>
    <property type="match status" value="1"/>
</dbReference>
<dbReference type="SUPFAM" id="SSF50729">
    <property type="entry name" value="PH domain-like"/>
    <property type="match status" value="1"/>
</dbReference>
<dbReference type="Pfam" id="PF16457">
    <property type="entry name" value="PH_12"/>
    <property type="match status" value="1"/>
</dbReference>
<dbReference type="Gene3D" id="1.10.238.10">
    <property type="entry name" value="EF-hand"/>
    <property type="match status" value="1"/>
</dbReference>
<evidence type="ECO:0000256" key="2">
    <source>
        <dbReference type="ARBA" id="ARBA00023674"/>
    </source>
</evidence>
<evidence type="ECO:0000256" key="1">
    <source>
        <dbReference type="ARBA" id="ARBA00022837"/>
    </source>
</evidence>
<dbReference type="PANTHER" id="PTHR10336">
    <property type="entry name" value="PHOSPHOINOSITIDE-SPECIFIC PHOSPHOLIPASE C FAMILY PROTEIN"/>
    <property type="match status" value="1"/>
</dbReference>
<dbReference type="PROSITE" id="PS50003">
    <property type="entry name" value="PH_DOMAIN"/>
    <property type="match status" value="1"/>
</dbReference>
<dbReference type="GO" id="GO:0035556">
    <property type="term" value="P:intracellular signal transduction"/>
    <property type="evidence" value="ECO:0007669"/>
    <property type="project" value="InterPro"/>
</dbReference>
<organism evidence="5 6">
    <name type="scientific">Rotaria socialis</name>
    <dbReference type="NCBI Taxonomy" id="392032"/>
    <lineage>
        <taxon>Eukaryota</taxon>
        <taxon>Metazoa</taxon>
        <taxon>Spiralia</taxon>
        <taxon>Gnathifera</taxon>
        <taxon>Rotifera</taxon>
        <taxon>Eurotatoria</taxon>
        <taxon>Bdelloidea</taxon>
        <taxon>Philodinida</taxon>
        <taxon>Philodinidae</taxon>
        <taxon>Rotaria</taxon>
    </lineage>
</organism>
<feature type="domain" description="PH" evidence="3">
    <location>
        <begin position="107"/>
        <end position="140"/>
    </location>
</feature>
<keyword evidence="1" id="KW-0106">Calcium</keyword>
<dbReference type="InterPro" id="IPR001849">
    <property type="entry name" value="PH_domain"/>
</dbReference>
<dbReference type="InterPro" id="IPR001192">
    <property type="entry name" value="PI-PLC_fam"/>
</dbReference>
<dbReference type="GO" id="GO:0004435">
    <property type="term" value="F:phosphatidylinositol-4,5-bisphosphate phospholipase C activity"/>
    <property type="evidence" value="ECO:0007669"/>
    <property type="project" value="UniProtKB-EC"/>
</dbReference>
<dbReference type="AlphaFoldDB" id="A0A820N9Z6"/>
<evidence type="ECO:0008006" key="7">
    <source>
        <dbReference type="Google" id="ProtNLM"/>
    </source>
</evidence>
<comment type="catalytic activity">
    <reaction evidence="2">
        <text>a 1,2-diacyl-sn-glycero-3-phospho-(1D-myo-inositol-4,5-bisphosphate) + H2O = 1D-myo-inositol 1,4,5-trisphosphate + a 1,2-diacyl-sn-glycerol + H(+)</text>
        <dbReference type="Rhea" id="RHEA:33179"/>
        <dbReference type="ChEBI" id="CHEBI:15377"/>
        <dbReference type="ChEBI" id="CHEBI:15378"/>
        <dbReference type="ChEBI" id="CHEBI:17815"/>
        <dbReference type="ChEBI" id="CHEBI:58456"/>
        <dbReference type="ChEBI" id="CHEBI:203600"/>
        <dbReference type="EC" id="3.1.4.11"/>
    </reaction>
    <physiologicalReaction direction="left-to-right" evidence="2">
        <dbReference type="Rhea" id="RHEA:33180"/>
    </physiologicalReaction>
</comment>
<evidence type="ECO:0000313" key="6">
    <source>
        <dbReference type="Proteomes" id="UP000663851"/>
    </source>
</evidence>
<evidence type="ECO:0000313" key="5">
    <source>
        <dbReference type="EMBL" id="CAF4385172.1"/>
    </source>
</evidence>
<feature type="non-terminal residue" evidence="5">
    <location>
        <position position="1"/>
    </location>
</feature>
<dbReference type="InterPro" id="IPR002048">
    <property type="entry name" value="EF_hand_dom"/>
</dbReference>
<name>A0A820N9Z6_9BILA</name>
<sequence>MNEIQWERLINTSDLQVSEIEGLNIANQLKHRVTFIKFKSNGHTYSRIYYLALSEDVIHYKGSRNKSKIEACKIKDIDQVRAGFTTAIWKAYLNKRKITRDEENLAFSILYDNNRHSLDLLAETEEIRSQWIEGLTFLIRRYQSHMRTHHEITNQWIWQVFSQADRDQSGCLDRSEVHQLLVSLNIRLDERSIDTYFNRANTRTNNYEELQHLDKDEFLTFYKIVSCRPELIELVC</sequence>
<dbReference type="Proteomes" id="UP000663851">
    <property type="component" value="Unassembled WGS sequence"/>
</dbReference>
<feature type="domain" description="EF-hand" evidence="4">
    <location>
        <begin position="152"/>
        <end position="187"/>
    </location>
</feature>
<dbReference type="GO" id="GO:0005509">
    <property type="term" value="F:calcium ion binding"/>
    <property type="evidence" value="ECO:0007669"/>
    <property type="project" value="InterPro"/>
</dbReference>
<evidence type="ECO:0000259" key="4">
    <source>
        <dbReference type="PROSITE" id="PS50222"/>
    </source>
</evidence>
<evidence type="ECO:0000259" key="3">
    <source>
        <dbReference type="PROSITE" id="PS50003"/>
    </source>
</evidence>
<gene>
    <name evidence="5" type="ORF">HFQ381_LOCUS19017</name>
</gene>
<dbReference type="InterPro" id="IPR011992">
    <property type="entry name" value="EF-hand-dom_pair"/>
</dbReference>
<accession>A0A820N9Z6</accession>